<dbReference type="AlphaFoldDB" id="A0A0A9B623"/>
<proteinExistence type="predicted"/>
<sequence>MLQTPSPVFPYSQPDCVLERGTEFSRRTMESKPHIQTMVLILGKFVCILSWCL</sequence>
<name>A0A0A9B623_ARUDO</name>
<dbReference type="EMBL" id="GBRH01240312">
    <property type="protein sequence ID" value="JAD57583.1"/>
    <property type="molecule type" value="Transcribed_RNA"/>
</dbReference>
<evidence type="ECO:0000313" key="1">
    <source>
        <dbReference type="EMBL" id="JAD57583.1"/>
    </source>
</evidence>
<reference evidence="1" key="1">
    <citation type="submission" date="2014-09" db="EMBL/GenBank/DDBJ databases">
        <authorList>
            <person name="Magalhaes I.L.F."/>
            <person name="Oliveira U."/>
            <person name="Santos F.R."/>
            <person name="Vidigal T.H.D.A."/>
            <person name="Brescovit A.D."/>
            <person name="Santos A.J."/>
        </authorList>
    </citation>
    <scope>NUCLEOTIDE SEQUENCE</scope>
    <source>
        <tissue evidence="1">Shoot tissue taken approximately 20 cm above the soil surface</tissue>
    </source>
</reference>
<reference evidence="1" key="2">
    <citation type="journal article" date="2015" name="Data Brief">
        <title>Shoot transcriptome of the giant reed, Arundo donax.</title>
        <authorList>
            <person name="Barrero R.A."/>
            <person name="Guerrero F.D."/>
            <person name="Moolhuijzen P."/>
            <person name="Goolsby J.A."/>
            <person name="Tidwell J."/>
            <person name="Bellgard S.E."/>
            <person name="Bellgard M.I."/>
        </authorList>
    </citation>
    <scope>NUCLEOTIDE SEQUENCE</scope>
    <source>
        <tissue evidence="1">Shoot tissue taken approximately 20 cm above the soil surface</tissue>
    </source>
</reference>
<organism evidence="1">
    <name type="scientific">Arundo donax</name>
    <name type="common">Giant reed</name>
    <name type="synonym">Donax arundinaceus</name>
    <dbReference type="NCBI Taxonomy" id="35708"/>
    <lineage>
        <taxon>Eukaryota</taxon>
        <taxon>Viridiplantae</taxon>
        <taxon>Streptophyta</taxon>
        <taxon>Embryophyta</taxon>
        <taxon>Tracheophyta</taxon>
        <taxon>Spermatophyta</taxon>
        <taxon>Magnoliopsida</taxon>
        <taxon>Liliopsida</taxon>
        <taxon>Poales</taxon>
        <taxon>Poaceae</taxon>
        <taxon>PACMAD clade</taxon>
        <taxon>Arundinoideae</taxon>
        <taxon>Arundineae</taxon>
        <taxon>Arundo</taxon>
    </lineage>
</organism>
<protein>
    <submittedName>
        <fullName evidence="1">Uncharacterized protein</fullName>
    </submittedName>
</protein>
<accession>A0A0A9B623</accession>